<dbReference type="Proteomes" id="UP000442469">
    <property type="component" value="Unassembled WGS sequence"/>
</dbReference>
<comment type="caution">
    <text evidence="1">The sequence shown here is derived from an EMBL/GenBank/DDBJ whole genome shotgun (WGS) entry which is preliminary data.</text>
</comment>
<proteinExistence type="predicted"/>
<evidence type="ECO:0000313" key="2">
    <source>
        <dbReference type="Proteomes" id="UP000442469"/>
    </source>
</evidence>
<dbReference type="EMBL" id="WNZZ01000019">
    <property type="protein sequence ID" value="MUG24902.1"/>
    <property type="molecule type" value="Genomic_DNA"/>
</dbReference>
<evidence type="ECO:0000313" key="1">
    <source>
        <dbReference type="EMBL" id="MUG24902.1"/>
    </source>
</evidence>
<protein>
    <submittedName>
        <fullName evidence="1">Uncharacterized protein</fullName>
    </submittedName>
</protein>
<organism evidence="1 2">
    <name type="scientific">Paenibacillus macerans</name>
    <name type="common">Bacillus macerans</name>
    <dbReference type="NCBI Taxonomy" id="44252"/>
    <lineage>
        <taxon>Bacteria</taxon>
        <taxon>Bacillati</taxon>
        <taxon>Bacillota</taxon>
        <taxon>Bacilli</taxon>
        <taxon>Bacillales</taxon>
        <taxon>Paenibacillaceae</taxon>
        <taxon>Paenibacillus</taxon>
    </lineage>
</organism>
<reference evidence="1 2" key="1">
    <citation type="submission" date="2019-11" db="EMBL/GenBank/DDBJ databases">
        <title>Draft genome sequences of five Paenibacillus species of dairy origin.</title>
        <authorList>
            <person name="Olajide A.M."/>
            <person name="Chen S."/>
            <person name="Lapointe G."/>
        </authorList>
    </citation>
    <scope>NUCLEOTIDE SEQUENCE [LARGE SCALE GENOMIC DNA]</scope>
    <source>
        <strain evidence="1 2">3CT49</strain>
    </source>
</reference>
<dbReference type="SUPFAM" id="SSF57783">
    <property type="entry name" value="Zinc beta-ribbon"/>
    <property type="match status" value="1"/>
</dbReference>
<accession>A0A6N8F340</accession>
<dbReference type="AlphaFoldDB" id="A0A6N8F340"/>
<name>A0A6N8F340_PAEMA</name>
<dbReference type="Gene3D" id="3.30.65.10">
    <property type="entry name" value="Bacterial Topoisomerase I, domain 1"/>
    <property type="match status" value="1"/>
</dbReference>
<gene>
    <name evidence="1" type="ORF">GNQ08_21280</name>
</gene>
<sequence>MLLHMADPVHHPDPYTKQQIYADKASPSFSCEKCDGHYVVRKGKNGTFFGCSN</sequence>